<dbReference type="SUPFAM" id="SSF57903">
    <property type="entry name" value="FYVE/PHD zinc finger"/>
    <property type="match status" value="1"/>
</dbReference>
<name>A0A0S4JIT9_BODSA</name>
<feature type="compositionally biased region" description="Polar residues" evidence="5">
    <location>
        <begin position="173"/>
        <end position="189"/>
    </location>
</feature>
<dbReference type="OrthoDB" id="267838at2759"/>
<accession>A0A0S4JIT9</accession>
<evidence type="ECO:0000256" key="5">
    <source>
        <dbReference type="SAM" id="MobiDB-lite"/>
    </source>
</evidence>
<dbReference type="VEuPathDB" id="TriTrypDB:BSAL_31560"/>
<feature type="domain" description="FYVE zinc finger" evidence="6">
    <location>
        <begin position="14"/>
        <end position="85"/>
    </location>
</feature>
<keyword evidence="4" id="KW-0175">Coiled coil</keyword>
<dbReference type="InterPro" id="IPR011011">
    <property type="entry name" value="Znf_FYVE_PHD"/>
</dbReference>
<dbReference type="GO" id="GO:0008270">
    <property type="term" value="F:zinc ion binding"/>
    <property type="evidence" value="ECO:0007669"/>
    <property type="project" value="UniProtKB-KW"/>
</dbReference>
<evidence type="ECO:0000256" key="2">
    <source>
        <dbReference type="ARBA" id="ARBA00022771"/>
    </source>
</evidence>
<feature type="non-terminal residue" evidence="7">
    <location>
        <position position="306"/>
    </location>
</feature>
<evidence type="ECO:0000256" key="1">
    <source>
        <dbReference type="ARBA" id="ARBA00022723"/>
    </source>
</evidence>
<keyword evidence="1" id="KW-0479">Metal-binding</keyword>
<proteinExistence type="predicted"/>
<dbReference type="InterPro" id="IPR000306">
    <property type="entry name" value="Znf_FYVE"/>
</dbReference>
<dbReference type="Proteomes" id="UP000051952">
    <property type="component" value="Unassembled WGS sequence"/>
</dbReference>
<dbReference type="Pfam" id="PF01363">
    <property type="entry name" value="FYVE"/>
    <property type="match status" value="1"/>
</dbReference>
<feature type="region of interest" description="Disordered" evidence="5">
    <location>
        <begin position="1"/>
        <end position="22"/>
    </location>
</feature>
<dbReference type="Gene3D" id="3.30.40.10">
    <property type="entry name" value="Zinc/RING finger domain, C3HC4 (zinc finger)"/>
    <property type="match status" value="1"/>
</dbReference>
<evidence type="ECO:0000259" key="6">
    <source>
        <dbReference type="SMART" id="SM00064"/>
    </source>
</evidence>
<evidence type="ECO:0000313" key="7">
    <source>
        <dbReference type="EMBL" id="CUG91373.1"/>
    </source>
</evidence>
<evidence type="ECO:0000313" key="8">
    <source>
        <dbReference type="Proteomes" id="UP000051952"/>
    </source>
</evidence>
<protein>
    <recommendedName>
        <fullName evidence="6">FYVE zinc finger domain-containing protein</fullName>
    </recommendedName>
</protein>
<keyword evidence="3" id="KW-0862">Zinc</keyword>
<dbReference type="SMART" id="SM00064">
    <property type="entry name" value="FYVE"/>
    <property type="match status" value="1"/>
</dbReference>
<keyword evidence="2" id="KW-0863">Zinc-finger</keyword>
<evidence type="ECO:0000256" key="4">
    <source>
        <dbReference type="SAM" id="Coils"/>
    </source>
</evidence>
<evidence type="ECO:0000256" key="3">
    <source>
        <dbReference type="ARBA" id="ARBA00022833"/>
    </source>
</evidence>
<organism evidence="7 8">
    <name type="scientific">Bodo saltans</name>
    <name type="common">Flagellated protozoan</name>
    <dbReference type="NCBI Taxonomy" id="75058"/>
    <lineage>
        <taxon>Eukaryota</taxon>
        <taxon>Discoba</taxon>
        <taxon>Euglenozoa</taxon>
        <taxon>Kinetoplastea</taxon>
        <taxon>Metakinetoplastina</taxon>
        <taxon>Eubodonida</taxon>
        <taxon>Bodonidae</taxon>
        <taxon>Bodo</taxon>
    </lineage>
</organism>
<keyword evidence="8" id="KW-1185">Reference proteome</keyword>
<dbReference type="InterPro" id="IPR013083">
    <property type="entry name" value="Znf_RING/FYVE/PHD"/>
</dbReference>
<dbReference type="EMBL" id="CYKH01001912">
    <property type="protein sequence ID" value="CUG91373.1"/>
    <property type="molecule type" value="Genomic_DNA"/>
</dbReference>
<gene>
    <name evidence="7" type="ORF">BSAL_31560</name>
</gene>
<sequence>MSATVDSVQGFSPVPQSQWPDASKAKNCQMDACRKSFGLMGKGSNCYGCGRVCCSACLSQSMVIPGFVTSPSRPVCSYCAVAIAQAWEEQSNAAMRCRVLQHILTEQTSQLEELTQKSSSLRDENEALLGVKRKLEVDIELLKMESSTSMRSHNNEASPPQLQRSASMITKFASPTTTTGSSVDASASPQDLAKKKTQLDIREASLNEAKKKIAADNAKLVKERERVAEEESWILQELQGKAQVILHDHLVDLKALAIAQIEKDTAELHEQLRQLLSSKESPAPNAQHEKELKALQKNHIAEIKTL</sequence>
<feature type="region of interest" description="Disordered" evidence="5">
    <location>
        <begin position="173"/>
        <end position="196"/>
    </location>
</feature>
<feature type="compositionally biased region" description="Polar residues" evidence="5">
    <location>
        <begin position="1"/>
        <end position="20"/>
    </location>
</feature>
<reference evidence="8" key="1">
    <citation type="submission" date="2015-09" db="EMBL/GenBank/DDBJ databases">
        <authorList>
            <consortium name="Pathogen Informatics"/>
        </authorList>
    </citation>
    <scope>NUCLEOTIDE SEQUENCE [LARGE SCALE GENOMIC DNA]</scope>
    <source>
        <strain evidence="8">Lake Konstanz</strain>
    </source>
</reference>
<feature type="coiled-coil region" evidence="4">
    <location>
        <begin position="97"/>
        <end position="131"/>
    </location>
</feature>
<dbReference type="AlphaFoldDB" id="A0A0S4JIT9"/>